<proteinExistence type="inferred from homology"/>
<evidence type="ECO:0000256" key="2">
    <source>
        <dbReference type="ARBA" id="ARBA00005811"/>
    </source>
</evidence>
<evidence type="ECO:0000256" key="8">
    <source>
        <dbReference type="SAM" id="Phobius"/>
    </source>
</evidence>
<dbReference type="EMBL" id="QTKU01000001">
    <property type="protein sequence ID" value="MBS8259671.1"/>
    <property type="molecule type" value="Genomic_DNA"/>
</dbReference>
<evidence type="ECO:0000313" key="10">
    <source>
        <dbReference type="Proteomes" id="UP000705379"/>
    </source>
</evidence>
<protein>
    <submittedName>
        <fullName evidence="9">Biopolymer transporter ExbD</fullName>
    </submittedName>
</protein>
<dbReference type="GO" id="GO:0005886">
    <property type="term" value="C:plasma membrane"/>
    <property type="evidence" value="ECO:0007669"/>
    <property type="project" value="UniProtKB-SubCell"/>
</dbReference>
<keyword evidence="5 8" id="KW-1133">Transmembrane helix</keyword>
<keyword evidence="4 7" id="KW-0812">Transmembrane</keyword>
<evidence type="ECO:0000313" key="9">
    <source>
        <dbReference type="EMBL" id="MBS8259671.1"/>
    </source>
</evidence>
<reference evidence="9" key="2">
    <citation type="journal article" date="2021" name="Microorganisms">
        <title>Bacterial Dimethylsulfoniopropionate Biosynthesis in the East China Sea.</title>
        <authorList>
            <person name="Liu J."/>
            <person name="Zhang Y."/>
            <person name="Liu J."/>
            <person name="Zhong H."/>
            <person name="Williams B.T."/>
            <person name="Zheng Y."/>
            <person name="Curson A.R.J."/>
            <person name="Sun C."/>
            <person name="Sun H."/>
            <person name="Song D."/>
            <person name="Wagner Mackenzie B."/>
            <person name="Bermejo Martinez A."/>
            <person name="Todd J.D."/>
            <person name="Zhang X.H."/>
        </authorList>
    </citation>
    <scope>NUCLEOTIDE SEQUENCE</scope>
    <source>
        <strain evidence="9">AESS21</strain>
    </source>
</reference>
<evidence type="ECO:0000256" key="6">
    <source>
        <dbReference type="ARBA" id="ARBA00023136"/>
    </source>
</evidence>
<keyword evidence="6 8" id="KW-0472">Membrane</keyword>
<organism evidence="9 10">
    <name type="scientific">Roseibium polysiphoniae</name>
    <dbReference type="NCBI Taxonomy" id="2571221"/>
    <lineage>
        <taxon>Bacteria</taxon>
        <taxon>Pseudomonadati</taxon>
        <taxon>Pseudomonadota</taxon>
        <taxon>Alphaproteobacteria</taxon>
        <taxon>Hyphomicrobiales</taxon>
        <taxon>Stappiaceae</taxon>
        <taxon>Roseibium</taxon>
    </lineage>
</organism>
<dbReference type="Pfam" id="PF02472">
    <property type="entry name" value="ExbD"/>
    <property type="match status" value="1"/>
</dbReference>
<keyword evidence="7" id="KW-0813">Transport</keyword>
<keyword evidence="7" id="KW-0653">Protein transport</keyword>
<sequence>MRIDLPEARSRKLSLTSLIDVIFLLLLFFMLTSTFTKFGEVEIAPPGSAGQSSGKGPDIVFSLTGEDLRINGRNASWETAQQTLEELTTKGAKAVLLLPKGDASAQDLVNAMELVRRVEGLSLTVAK</sequence>
<keyword evidence="3" id="KW-1003">Cell membrane</keyword>
<dbReference type="PANTHER" id="PTHR30558">
    <property type="entry name" value="EXBD MEMBRANE COMPONENT OF PMF-DRIVEN MACROMOLECULE IMPORT SYSTEM"/>
    <property type="match status" value="1"/>
</dbReference>
<evidence type="ECO:0000256" key="3">
    <source>
        <dbReference type="ARBA" id="ARBA00022475"/>
    </source>
</evidence>
<evidence type="ECO:0000256" key="5">
    <source>
        <dbReference type="ARBA" id="ARBA00022989"/>
    </source>
</evidence>
<dbReference type="RefSeq" id="WP_213215243.1">
    <property type="nucleotide sequence ID" value="NZ_QTKU01000001.1"/>
</dbReference>
<comment type="caution">
    <text evidence="9">The sequence shown here is derived from an EMBL/GenBank/DDBJ whole genome shotgun (WGS) entry which is preliminary data.</text>
</comment>
<reference evidence="9" key="1">
    <citation type="submission" date="2018-08" db="EMBL/GenBank/DDBJ databases">
        <authorList>
            <person name="Jin W."/>
            <person name="Wang H."/>
            <person name="Yang Y."/>
            <person name="Li M."/>
            <person name="Liu J."/>
        </authorList>
    </citation>
    <scope>NUCLEOTIDE SEQUENCE</scope>
    <source>
        <strain evidence="9">AESS21</strain>
    </source>
</reference>
<comment type="subcellular location">
    <subcellularLocation>
        <location evidence="1">Cell membrane</location>
        <topology evidence="1">Single-pass membrane protein</topology>
    </subcellularLocation>
    <subcellularLocation>
        <location evidence="7">Cell membrane</location>
        <topology evidence="7">Single-pass type II membrane protein</topology>
    </subcellularLocation>
</comment>
<comment type="similarity">
    <text evidence="2 7">Belongs to the ExbD/TolR family.</text>
</comment>
<name>A0A944GSJ0_9HYPH</name>
<dbReference type="GO" id="GO:0022857">
    <property type="term" value="F:transmembrane transporter activity"/>
    <property type="evidence" value="ECO:0007669"/>
    <property type="project" value="InterPro"/>
</dbReference>
<feature type="transmembrane region" description="Helical" evidence="8">
    <location>
        <begin position="12"/>
        <end position="31"/>
    </location>
</feature>
<dbReference type="Proteomes" id="UP000705379">
    <property type="component" value="Unassembled WGS sequence"/>
</dbReference>
<gene>
    <name evidence="9" type="ORF">DYI23_05520</name>
</gene>
<dbReference type="GO" id="GO:0015031">
    <property type="term" value="P:protein transport"/>
    <property type="evidence" value="ECO:0007669"/>
    <property type="project" value="UniProtKB-KW"/>
</dbReference>
<accession>A0A944GSJ0</accession>
<evidence type="ECO:0000256" key="4">
    <source>
        <dbReference type="ARBA" id="ARBA00022692"/>
    </source>
</evidence>
<evidence type="ECO:0000256" key="7">
    <source>
        <dbReference type="RuleBase" id="RU003879"/>
    </source>
</evidence>
<evidence type="ECO:0000256" key="1">
    <source>
        <dbReference type="ARBA" id="ARBA00004162"/>
    </source>
</evidence>
<dbReference type="AlphaFoldDB" id="A0A944GSJ0"/>
<dbReference type="InterPro" id="IPR003400">
    <property type="entry name" value="ExbD"/>
</dbReference>